<proteinExistence type="predicted"/>
<reference evidence="2" key="1">
    <citation type="submission" date="2016-08" db="EMBL/GenBank/DDBJ databases">
        <authorList>
            <person name="Varghese N."/>
            <person name="Submissions Spin"/>
        </authorList>
    </citation>
    <scope>NUCLEOTIDE SEQUENCE [LARGE SCALE GENOMIC DNA]</scope>
    <source>
        <strain evidence="2">R-53144</strain>
    </source>
</reference>
<dbReference type="Proteomes" id="UP000199698">
    <property type="component" value="Unassembled WGS sequence"/>
</dbReference>
<dbReference type="RefSeq" id="WP_091125515.1">
    <property type="nucleotide sequence ID" value="NZ_FMBA01000060.1"/>
</dbReference>
<evidence type="ECO:0000313" key="1">
    <source>
        <dbReference type="EMBL" id="SCC26762.1"/>
    </source>
</evidence>
<accession>A0A1C4D600</accession>
<sequence>MYEIKAYACGYSGCKKALRTKQGMKLHESKCFYNPDKKACATCDYYENTNDNKRKCHHGIDINDKPKNGCNKYTHCHGLIWGNCYVM</sequence>
<gene>
    <name evidence="1" type="ORF">GA0061080_106010</name>
</gene>
<dbReference type="STRING" id="1798183.GA0061080_106010"/>
<evidence type="ECO:0000313" key="2">
    <source>
        <dbReference type="Proteomes" id="UP000199698"/>
    </source>
</evidence>
<dbReference type="AlphaFoldDB" id="A0A1C4D600"/>
<protein>
    <submittedName>
        <fullName evidence="1">Uncharacterized protein</fullName>
    </submittedName>
</protein>
<keyword evidence="2" id="KW-1185">Reference proteome</keyword>
<dbReference type="EMBL" id="FMBA01000060">
    <property type="protein sequence ID" value="SCC26762.1"/>
    <property type="molecule type" value="Genomic_DNA"/>
</dbReference>
<organism evidence="1 2">
    <name type="scientific">Gilliamella intestini</name>
    <dbReference type="NCBI Taxonomy" id="1798183"/>
    <lineage>
        <taxon>Bacteria</taxon>
        <taxon>Pseudomonadati</taxon>
        <taxon>Pseudomonadota</taxon>
        <taxon>Gammaproteobacteria</taxon>
        <taxon>Orbales</taxon>
        <taxon>Orbaceae</taxon>
        <taxon>Gilliamella</taxon>
    </lineage>
</organism>
<name>A0A1C4D600_9GAMM</name>